<dbReference type="Proteomes" id="UP000722485">
    <property type="component" value="Unassembled WGS sequence"/>
</dbReference>
<evidence type="ECO:0000256" key="7">
    <source>
        <dbReference type="ARBA" id="ARBA00023239"/>
    </source>
</evidence>
<dbReference type="GO" id="GO:0003697">
    <property type="term" value="F:single-stranded DNA binding"/>
    <property type="evidence" value="ECO:0007669"/>
    <property type="project" value="InterPro"/>
</dbReference>
<dbReference type="AlphaFoldDB" id="A0A9P5L8K2"/>
<comment type="caution">
    <text evidence="9">The sequence shown here is derived from an EMBL/GenBank/DDBJ whole genome shotgun (WGS) entry which is preliminary data.</text>
</comment>
<dbReference type="EMBL" id="JAANBB010000692">
    <property type="protein sequence ID" value="KAF7535977.1"/>
    <property type="molecule type" value="Genomic_DNA"/>
</dbReference>
<dbReference type="InterPro" id="IPR003738">
    <property type="entry name" value="SRAP"/>
</dbReference>
<dbReference type="OrthoDB" id="2111841at2759"/>
<sequence>MCGRYVLALVRQMLEDDGMPVEDAPADGGNGVPRNSYNFAPGYHGIVYRADTPDAGSAPPHSHQATDAGNPAGSSATNLDTVKYKLQSMKWGLVPFWTKRNPDFGKILKTINCRDDSLSTPGGMWASMKTRKRCVVVAQGFFEWLKVGPKERIPYFTKREDGHLMCFAGLWDCVEYEDSDDKNYTYTIITTGSNKQLKFLHDRMPVILEPGSDDLRVWLDPSRQEWSRELQSLLKPYDGNLNVYPVTKEVGKVGNNSPSFIIPLDSKENKSSIVNLFANISDKNNASRKKPRESNELEILSQAKAFNYRK</sequence>
<dbReference type="Gene3D" id="3.90.1680.10">
    <property type="entry name" value="SOS response associated peptidase-like"/>
    <property type="match status" value="1"/>
</dbReference>
<keyword evidence="10" id="KW-1185">Reference proteome</keyword>
<keyword evidence="2" id="KW-0645">Protease</keyword>
<keyword evidence="4" id="KW-0378">Hydrolase</keyword>
<evidence type="ECO:0000256" key="6">
    <source>
        <dbReference type="ARBA" id="ARBA00023125"/>
    </source>
</evidence>
<reference evidence="9" key="1">
    <citation type="submission" date="2020-03" db="EMBL/GenBank/DDBJ databases">
        <title>Draft Genome Sequence of Cylindrodendrum hubeiense.</title>
        <authorList>
            <person name="Buettner E."/>
            <person name="Kellner H."/>
        </authorList>
    </citation>
    <scope>NUCLEOTIDE SEQUENCE</scope>
    <source>
        <strain evidence="9">IHI 201604</strain>
    </source>
</reference>
<dbReference type="GO" id="GO:0006508">
    <property type="term" value="P:proteolysis"/>
    <property type="evidence" value="ECO:0007669"/>
    <property type="project" value="UniProtKB-KW"/>
</dbReference>
<comment type="similarity">
    <text evidence="1">Belongs to the SOS response-associated peptidase family.</text>
</comment>
<keyword evidence="3" id="KW-0227">DNA damage</keyword>
<evidence type="ECO:0000256" key="1">
    <source>
        <dbReference type="ARBA" id="ARBA00008136"/>
    </source>
</evidence>
<gene>
    <name evidence="9" type="ORF">G7Z17_g13116</name>
</gene>
<evidence type="ECO:0000256" key="8">
    <source>
        <dbReference type="SAM" id="MobiDB-lite"/>
    </source>
</evidence>
<feature type="region of interest" description="Disordered" evidence="8">
    <location>
        <begin position="50"/>
        <end position="74"/>
    </location>
</feature>
<dbReference type="GO" id="GO:0106300">
    <property type="term" value="P:protein-DNA covalent cross-linking repair"/>
    <property type="evidence" value="ECO:0007669"/>
    <property type="project" value="InterPro"/>
</dbReference>
<dbReference type="PANTHER" id="PTHR13604">
    <property type="entry name" value="DC12-RELATED"/>
    <property type="match status" value="1"/>
</dbReference>
<keyword evidence="7" id="KW-0456">Lyase</keyword>
<evidence type="ECO:0000256" key="4">
    <source>
        <dbReference type="ARBA" id="ARBA00022801"/>
    </source>
</evidence>
<keyword evidence="5" id="KW-0190">Covalent protein-DNA linkage</keyword>
<evidence type="ECO:0000313" key="10">
    <source>
        <dbReference type="Proteomes" id="UP000722485"/>
    </source>
</evidence>
<accession>A0A9P5L8K2</accession>
<evidence type="ECO:0000256" key="3">
    <source>
        <dbReference type="ARBA" id="ARBA00022763"/>
    </source>
</evidence>
<dbReference type="GO" id="GO:0016829">
    <property type="term" value="F:lyase activity"/>
    <property type="evidence" value="ECO:0007669"/>
    <property type="project" value="UniProtKB-KW"/>
</dbReference>
<protein>
    <submittedName>
        <fullName evidence="9">Uncharacterized protein</fullName>
    </submittedName>
</protein>
<keyword evidence="6" id="KW-0238">DNA-binding</keyword>
<dbReference type="PANTHER" id="PTHR13604:SF0">
    <property type="entry name" value="ABASIC SITE PROCESSING PROTEIN HMCES"/>
    <property type="match status" value="1"/>
</dbReference>
<dbReference type="Pfam" id="PF02586">
    <property type="entry name" value="SRAP"/>
    <property type="match status" value="1"/>
</dbReference>
<dbReference type="GO" id="GO:0008233">
    <property type="term" value="F:peptidase activity"/>
    <property type="evidence" value="ECO:0007669"/>
    <property type="project" value="UniProtKB-KW"/>
</dbReference>
<feature type="compositionally biased region" description="Polar residues" evidence="8">
    <location>
        <begin position="63"/>
        <end position="74"/>
    </location>
</feature>
<evidence type="ECO:0000313" key="9">
    <source>
        <dbReference type="EMBL" id="KAF7535977.1"/>
    </source>
</evidence>
<name>A0A9P5L8K2_9HYPO</name>
<evidence type="ECO:0000256" key="5">
    <source>
        <dbReference type="ARBA" id="ARBA00023124"/>
    </source>
</evidence>
<proteinExistence type="inferred from homology"/>
<dbReference type="SUPFAM" id="SSF143081">
    <property type="entry name" value="BB1717-like"/>
    <property type="match status" value="1"/>
</dbReference>
<organism evidence="9 10">
    <name type="scientific">Cylindrodendrum hubeiense</name>
    <dbReference type="NCBI Taxonomy" id="595255"/>
    <lineage>
        <taxon>Eukaryota</taxon>
        <taxon>Fungi</taxon>
        <taxon>Dikarya</taxon>
        <taxon>Ascomycota</taxon>
        <taxon>Pezizomycotina</taxon>
        <taxon>Sordariomycetes</taxon>
        <taxon>Hypocreomycetidae</taxon>
        <taxon>Hypocreales</taxon>
        <taxon>Nectriaceae</taxon>
        <taxon>Cylindrodendrum</taxon>
    </lineage>
</organism>
<dbReference type="InterPro" id="IPR036590">
    <property type="entry name" value="SRAP-like"/>
</dbReference>
<evidence type="ECO:0000256" key="2">
    <source>
        <dbReference type="ARBA" id="ARBA00022670"/>
    </source>
</evidence>